<proteinExistence type="inferred from homology"/>
<evidence type="ECO:0000256" key="4">
    <source>
        <dbReference type="ARBA" id="ARBA00023004"/>
    </source>
</evidence>
<dbReference type="Pfam" id="PF04055">
    <property type="entry name" value="Radical_SAM"/>
    <property type="match status" value="1"/>
</dbReference>
<evidence type="ECO:0000313" key="12">
    <source>
        <dbReference type="Proteomes" id="UP000057043"/>
    </source>
</evidence>
<evidence type="ECO:0000256" key="6">
    <source>
        <dbReference type="HAMAP-Rule" id="MF_01251"/>
    </source>
</evidence>
<feature type="region of interest" description="Disordered" evidence="7">
    <location>
        <begin position="1"/>
        <end position="25"/>
    </location>
</feature>
<keyword evidence="5 6" id="KW-0411">Iron-sulfur</keyword>
<gene>
    <name evidence="9" type="ORF">XD72_1610</name>
    <name evidence="10" type="ORF">XE07_0174</name>
</gene>
<sequence length="614" mass="68988">MRKKRSKRRQRGGMKGSPPLPISKEEAKRYGIDQFDVILVSGDGYVDHPSFGVGLIGRVLQDAGLDVGIIPQPDCRRDEDFSALGEPRLFFGVASGNVDSMVNNYSPNKKRRRRDVYSPGGRLLRPDRASVVYANKVHALFPKTPLILGGIEASLRRFAHYDFWSDSVRGSILADAPAGMVVFGMGERPILEVARRLKVGDGVGEIRDVPGTTVKMGVREWKNTDHHGFVEIPSFGEVAKEKRIYAEAFRLHYFEQDPFRGRKVVQPHPKTVVVQNPPALPMTTEELDKIYELPFSRAAHPSYKEKIPALEPVRFSITTHRGCFGSCSFCALTHHQGRIVQSRSIESLTREAERMTKLPGFAGVIQDVGGPTANMYGMVCSRWRTCGTCADKLCSPDCPSLEAEHGLQVELLRRLREIPGVERVFVSSGIRHDLILADQTPAGAEYLDELTRHHVSGHLKVAPEHVSDRVLAAMHKPSKAVLEEFREKFRSLSREEGKEQYLVPYFISGHPGCEIRDMVELAEYIRDHRLYSEQVQDFTPTPMTVSTCMYYSGLDPFSGKPVHVPKGREKEIQRALLQFRDRRNWGLVREGLRMVGRENLIGDGPKCLVPRGGR</sequence>
<dbReference type="InterPro" id="IPR007197">
    <property type="entry name" value="rSAM"/>
</dbReference>
<protein>
    <recommendedName>
        <fullName evidence="8">Radical SAM core domain-containing protein</fullName>
    </recommendedName>
</protein>
<dbReference type="SMART" id="SM00729">
    <property type="entry name" value="Elp3"/>
    <property type="match status" value="1"/>
</dbReference>
<dbReference type="SFLD" id="SFLDS00029">
    <property type="entry name" value="Radical_SAM"/>
    <property type="match status" value="1"/>
</dbReference>
<dbReference type="InterPro" id="IPR006638">
    <property type="entry name" value="Elp3/MiaA/NifB-like_rSAM"/>
</dbReference>
<feature type="compositionally biased region" description="Basic residues" evidence="7">
    <location>
        <begin position="1"/>
        <end position="12"/>
    </location>
</feature>
<dbReference type="Pfam" id="PF08497">
    <property type="entry name" value="Radical_SAM_N"/>
    <property type="match status" value="1"/>
</dbReference>
<keyword evidence="2 6" id="KW-0949">S-adenosyl-L-methionine</keyword>
<evidence type="ECO:0000256" key="2">
    <source>
        <dbReference type="ARBA" id="ARBA00022691"/>
    </source>
</evidence>
<dbReference type="PANTHER" id="PTHR32331">
    <property type="entry name" value="UPF0313 PROTEIN YGIQ"/>
    <property type="match status" value="1"/>
</dbReference>
<dbReference type="InterPro" id="IPR058240">
    <property type="entry name" value="rSAM_sf"/>
</dbReference>
<feature type="domain" description="Radical SAM core" evidence="8">
    <location>
        <begin position="309"/>
        <end position="580"/>
    </location>
</feature>
<dbReference type="SFLD" id="SFLDG01082">
    <property type="entry name" value="B12-binding_domain_containing"/>
    <property type="match status" value="1"/>
</dbReference>
<dbReference type="Pfam" id="PF11842">
    <property type="entry name" value="DUF3362"/>
    <property type="match status" value="1"/>
</dbReference>
<dbReference type="InterPro" id="IPR022946">
    <property type="entry name" value="UPF0313"/>
</dbReference>
<dbReference type="SUPFAM" id="SSF102114">
    <property type="entry name" value="Radical SAM enzymes"/>
    <property type="match status" value="1"/>
</dbReference>
<dbReference type="GO" id="GO:0051539">
    <property type="term" value="F:4 iron, 4 sulfur cluster binding"/>
    <property type="evidence" value="ECO:0007669"/>
    <property type="project" value="UniProtKB-KW"/>
</dbReference>
<evidence type="ECO:0000313" key="9">
    <source>
        <dbReference type="EMBL" id="KUK44031.1"/>
    </source>
</evidence>
<dbReference type="PANTHER" id="PTHR32331:SF0">
    <property type="entry name" value="UPF0313 PROTEIN YGIQ"/>
    <property type="match status" value="1"/>
</dbReference>
<dbReference type="AlphaFoldDB" id="A0A101IM48"/>
<dbReference type="EMBL" id="LGFT01000037">
    <property type="protein sequence ID" value="KUK44031.1"/>
    <property type="molecule type" value="Genomic_DNA"/>
</dbReference>
<accession>A0A101IM48</accession>
<dbReference type="InterPro" id="IPR020612">
    <property type="entry name" value="Methylthiotransferase_CS"/>
</dbReference>
<name>A0A101IM48_9EURY</name>
<dbReference type="GO" id="GO:0005506">
    <property type="term" value="F:iron ion binding"/>
    <property type="evidence" value="ECO:0007669"/>
    <property type="project" value="UniProtKB-UniRule"/>
</dbReference>
<dbReference type="PROSITE" id="PS51918">
    <property type="entry name" value="RADICAL_SAM"/>
    <property type="match status" value="1"/>
</dbReference>
<feature type="binding site" evidence="6">
    <location>
        <position position="323"/>
    </location>
    <ligand>
        <name>[4Fe-4S] cluster</name>
        <dbReference type="ChEBI" id="CHEBI:49883"/>
        <note>4Fe-4S-S-AdoMet</note>
    </ligand>
</feature>
<keyword evidence="1 6" id="KW-0004">4Fe-4S</keyword>
<evidence type="ECO:0000256" key="7">
    <source>
        <dbReference type="SAM" id="MobiDB-lite"/>
    </source>
</evidence>
<evidence type="ECO:0000313" key="10">
    <source>
        <dbReference type="EMBL" id="KUK97760.1"/>
    </source>
</evidence>
<comment type="caution">
    <text evidence="10">The sequence shown here is derived from an EMBL/GenBank/DDBJ whole genome shotgun (WGS) entry which is preliminary data.</text>
</comment>
<feature type="binding site" evidence="6">
    <location>
        <position position="330"/>
    </location>
    <ligand>
        <name>[4Fe-4S] cluster</name>
        <dbReference type="ChEBI" id="CHEBI:49883"/>
        <note>4Fe-4S-S-AdoMet</note>
    </ligand>
</feature>
<evidence type="ECO:0000256" key="5">
    <source>
        <dbReference type="ARBA" id="ARBA00023014"/>
    </source>
</evidence>
<evidence type="ECO:0000256" key="3">
    <source>
        <dbReference type="ARBA" id="ARBA00022723"/>
    </source>
</evidence>
<reference evidence="11 12" key="2">
    <citation type="journal article" date="2015" name="MBio">
        <title>Genome-Resolved Metagenomic Analysis Reveals Roles for Candidate Phyla and Other Microbial Community Members in Biogeochemical Transformations in Oil Reservoirs.</title>
        <authorList>
            <person name="Hu P."/>
            <person name="Tom L."/>
            <person name="Singh A."/>
            <person name="Thomas B.C."/>
            <person name="Baker B.J."/>
            <person name="Piceno Y.M."/>
            <person name="Andersen G.L."/>
            <person name="Banfield J.F."/>
        </authorList>
    </citation>
    <scope>NUCLEOTIDE SEQUENCE [LARGE SCALE GENOMIC DNA]</scope>
    <source>
        <strain evidence="9">57_489</strain>
    </source>
</reference>
<dbReference type="InterPro" id="IPR023404">
    <property type="entry name" value="rSAM_horseshoe"/>
</dbReference>
<comment type="similarity">
    <text evidence="6">Belongs to the UPF0313 family.</text>
</comment>
<dbReference type="Gene3D" id="3.80.30.20">
    <property type="entry name" value="tm_1862 like domain"/>
    <property type="match status" value="1"/>
</dbReference>
<reference evidence="10" key="1">
    <citation type="journal article" date="2015" name="MBio">
        <title>Genome-resolved metagenomic analysis reveals roles for candidate phyla and other microbial community members in biogeochemical transformations in oil reservoirs.</title>
        <authorList>
            <person name="Hu P."/>
            <person name="Tom L."/>
            <person name="Singh A."/>
            <person name="Thomas B.C."/>
            <person name="Baker B.J."/>
            <person name="Piceno Y.M."/>
            <person name="Andersen G.L."/>
            <person name="Banfield J.F."/>
        </authorList>
    </citation>
    <scope>NUCLEOTIDE SEQUENCE [LARGE SCALE GENOMIC DNA]</scope>
    <source>
        <strain evidence="10">56_747</strain>
    </source>
</reference>
<dbReference type="InterPro" id="IPR013704">
    <property type="entry name" value="UPF0313_N"/>
</dbReference>
<evidence type="ECO:0000313" key="11">
    <source>
        <dbReference type="Proteomes" id="UP000053961"/>
    </source>
</evidence>
<keyword evidence="3 6" id="KW-0479">Metal-binding</keyword>
<evidence type="ECO:0000259" key="8">
    <source>
        <dbReference type="PROSITE" id="PS51918"/>
    </source>
</evidence>
<dbReference type="NCBIfam" id="TIGR03904">
    <property type="entry name" value="SAM_YgiQ"/>
    <property type="match status" value="1"/>
</dbReference>
<dbReference type="PROSITE" id="PS01278">
    <property type="entry name" value="MTTASE_RADICAL"/>
    <property type="match status" value="1"/>
</dbReference>
<dbReference type="Proteomes" id="UP000057043">
    <property type="component" value="Unassembled WGS sequence"/>
</dbReference>
<dbReference type="EMBL" id="LGHB01000001">
    <property type="protein sequence ID" value="KUK97760.1"/>
    <property type="molecule type" value="Genomic_DNA"/>
</dbReference>
<dbReference type="HAMAP" id="MF_01251">
    <property type="entry name" value="UPF0313"/>
    <property type="match status" value="1"/>
</dbReference>
<feature type="binding site" evidence="6">
    <location>
        <position position="327"/>
    </location>
    <ligand>
        <name>[4Fe-4S] cluster</name>
        <dbReference type="ChEBI" id="CHEBI:49883"/>
        <note>4Fe-4S-S-AdoMet</note>
    </ligand>
</feature>
<dbReference type="GO" id="GO:0003824">
    <property type="term" value="F:catalytic activity"/>
    <property type="evidence" value="ECO:0007669"/>
    <property type="project" value="InterPro"/>
</dbReference>
<dbReference type="Proteomes" id="UP000053961">
    <property type="component" value="Unassembled WGS sequence"/>
</dbReference>
<keyword evidence="4 6" id="KW-0408">Iron</keyword>
<dbReference type="SFLD" id="SFLDG01069">
    <property type="entry name" value="UPF0313"/>
    <property type="match status" value="1"/>
</dbReference>
<dbReference type="PATRIC" id="fig|301375.6.peg.1189"/>
<evidence type="ECO:0000256" key="1">
    <source>
        <dbReference type="ARBA" id="ARBA00022485"/>
    </source>
</evidence>
<comment type="cofactor">
    <cofactor evidence="6">
        <name>[4Fe-4S] cluster</name>
        <dbReference type="ChEBI" id="CHEBI:49883"/>
    </cofactor>
    <text evidence="6">Binds 1 [4Fe-4S] cluster. The cluster is coordinated with 3 cysteines and an exchangeable S-adenosyl-L-methionine.</text>
</comment>
<organism evidence="10 11">
    <name type="scientific">Methanothrix harundinacea</name>
    <dbReference type="NCBI Taxonomy" id="301375"/>
    <lineage>
        <taxon>Archaea</taxon>
        <taxon>Methanobacteriati</taxon>
        <taxon>Methanobacteriota</taxon>
        <taxon>Stenosarchaea group</taxon>
        <taxon>Methanomicrobia</taxon>
        <taxon>Methanotrichales</taxon>
        <taxon>Methanotrichaceae</taxon>
        <taxon>Methanothrix</taxon>
    </lineage>
</organism>
<dbReference type="InterPro" id="IPR024560">
    <property type="entry name" value="UPF0313_C"/>
</dbReference>